<dbReference type="EMBL" id="BK015115">
    <property type="protein sequence ID" value="DAD91567.1"/>
    <property type="molecule type" value="Genomic_DNA"/>
</dbReference>
<sequence>MAEFKDISEFSLKPILDGQEEIQISAENKTTLLQIAKLVLTNLFTLDNFEKSSVGFGSLASTDTLMQALKKINLGFSNGKARIFTSYYTGNLIIGLATEKGIIGFDLEARDIEIYFDESVTEPFFSKSDDDLAEQLDGAGDMWDLKRFVQEYLYNPSGGSLNVNGSSIIWVTNPVTQIELVSFEIGNTSAVIGGLTQTIAPTLQAGVSGMKIYKASNWDSIWAMTGMKVITIQRFSPASKILVANVGLYLEA</sequence>
<protein>
    <submittedName>
        <fullName evidence="1">Uncharacterized protein</fullName>
    </submittedName>
</protein>
<organism evidence="1">
    <name type="scientific">Myoviridae sp. ctx322</name>
    <dbReference type="NCBI Taxonomy" id="2826711"/>
    <lineage>
        <taxon>Viruses</taxon>
        <taxon>Duplodnaviria</taxon>
        <taxon>Heunggongvirae</taxon>
        <taxon>Uroviricota</taxon>
        <taxon>Caudoviricetes</taxon>
    </lineage>
</organism>
<reference evidence="1" key="1">
    <citation type="journal article" date="2021" name="Proc. Natl. Acad. Sci. U.S.A.">
        <title>A Catalog of Tens of Thousands of Viruses from Human Metagenomes Reveals Hidden Associations with Chronic Diseases.</title>
        <authorList>
            <person name="Tisza M.J."/>
            <person name="Buck C.B."/>
        </authorList>
    </citation>
    <scope>NUCLEOTIDE SEQUENCE</scope>
    <source>
        <strain evidence="1">Ctx322</strain>
    </source>
</reference>
<accession>A0A8S5NB01</accession>
<evidence type="ECO:0000313" key="1">
    <source>
        <dbReference type="EMBL" id="DAD91567.1"/>
    </source>
</evidence>
<name>A0A8S5NB01_9CAUD</name>
<proteinExistence type="predicted"/>